<dbReference type="PANTHER" id="PTHR35617:SF3">
    <property type="entry name" value="CORE-BINDING (CB) DOMAIN-CONTAINING PROTEIN"/>
    <property type="match status" value="1"/>
</dbReference>
<dbReference type="EMBL" id="JAULUE010002061">
    <property type="protein sequence ID" value="KAK5884026.1"/>
    <property type="molecule type" value="Genomic_DNA"/>
</dbReference>
<organism evidence="1 2">
    <name type="scientific">Champsocephalus esox</name>
    <name type="common">pike icefish</name>
    <dbReference type="NCBI Taxonomy" id="159716"/>
    <lineage>
        <taxon>Eukaryota</taxon>
        <taxon>Metazoa</taxon>
        <taxon>Chordata</taxon>
        <taxon>Craniata</taxon>
        <taxon>Vertebrata</taxon>
        <taxon>Euteleostomi</taxon>
        <taxon>Actinopterygii</taxon>
        <taxon>Neopterygii</taxon>
        <taxon>Teleostei</taxon>
        <taxon>Neoteleostei</taxon>
        <taxon>Acanthomorphata</taxon>
        <taxon>Eupercaria</taxon>
        <taxon>Perciformes</taxon>
        <taxon>Notothenioidei</taxon>
        <taxon>Channichthyidae</taxon>
        <taxon>Champsocephalus</taxon>
    </lineage>
</organism>
<dbReference type="AlphaFoldDB" id="A0AAN8BFK7"/>
<proteinExistence type="predicted"/>
<comment type="caution">
    <text evidence="1">The sequence shown here is derived from an EMBL/GenBank/DDBJ whole genome shotgun (WGS) entry which is preliminary data.</text>
</comment>
<dbReference type="PANTHER" id="PTHR35617">
    <property type="entry name" value="PHAGE_INTEGRASE DOMAIN-CONTAINING PROTEIN"/>
    <property type="match status" value="1"/>
</dbReference>
<evidence type="ECO:0000313" key="1">
    <source>
        <dbReference type="EMBL" id="KAK5884026.1"/>
    </source>
</evidence>
<gene>
    <name evidence="1" type="ORF">CesoFtcFv8_020292</name>
</gene>
<sequence>MTSGKRVGELHALSMSDTCLRWNSDGSGVALWPNVAFLPKVLPLAHSNRPIQLARFNVPQENGTPELLCPVRALEEYIGATAHIRQSEQLFICHGGTRKGCALSKQRLSHWVVDTISHACGASGRPPTIRGEMSLYEEHLNVLGCLERGVPGDHLRYGVVGIVWHILQVLPGQCRHSPSFGRGPVAELRCFQLGKQVFGFFMTWLV</sequence>
<protein>
    <submittedName>
        <fullName evidence="1">Uncharacterized protein</fullName>
    </submittedName>
</protein>
<evidence type="ECO:0000313" key="2">
    <source>
        <dbReference type="Proteomes" id="UP001335648"/>
    </source>
</evidence>
<keyword evidence="2" id="KW-1185">Reference proteome</keyword>
<name>A0AAN8BFK7_9TELE</name>
<reference evidence="1 2" key="1">
    <citation type="journal article" date="2023" name="Mol. Biol. Evol.">
        <title>Genomics of Secondarily Temperate Adaptation in the Only Non-Antarctic Icefish.</title>
        <authorList>
            <person name="Rivera-Colon A.G."/>
            <person name="Rayamajhi N."/>
            <person name="Minhas B.F."/>
            <person name="Madrigal G."/>
            <person name="Bilyk K.T."/>
            <person name="Yoon V."/>
            <person name="Hune M."/>
            <person name="Gregory S."/>
            <person name="Cheng C.H.C."/>
            <person name="Catchen J.M."/>
        </authorList>
    </citation>
    <scope>NUCLEOTIDE SEQUENCE [LARGE SCALE GENOMIC DNA]</scope>
    <source>
        <strain evidence="1">JC2023a</strain>
    </source>
</reference>
<dbReference type="Proteomes" id="UP001335648">
    <property type="component" value="Unassembled WGS sequence"/>
</dbReference>
<accession>A0AAN8BFK7</accession>